<keyword evidence="1" id="KW-0732">Signal</keyword>
<dbReference type="InterPro" id="IPR006597">
    <property type="entry name" value="Sel1-like"/>
</dbReference>
<comment type="caution">
    <text evidence="2">The sequence shown here is derived from an EMBL/GenBank/DDBJ whole genome shotgun (WGS) entry which is preliminary data.</text>
</comment>
<keyword evidence="3" id="KW-1185">Reference proteome</keyword>
<dbReference type="SMART" id="SM00671">
    <property type="entry name" value="SEL1"/>
    <property type="match status" value="3"/>
</dbReference>
<dbReference type="Gene3D" id="1.25.40.10">
    <property type="entry name" value="Tetratricopeptide repeat domain"/>
    <property type="match status" value="1"/>
</dbReference>
<feature type="signal peptide" evidence="1">
    <location>
        <begin position="1"/>
        <end position="31"/>
    </location>
</feature>
<organism evidence="2 3">
    <name type="scientific">Pseudorhizobium endolithicum</name>
    <dbReference type="NCBI Taxonomy" id="1191678"/>
    <lineage>
        <taxon>Bacteria</taxon>
        <taxon>Pseudomonadati</taxon>
        <taxon>Pseudomonadota</taxon>
        <taxon>Alphaproteobacteria</taxon>
        <taxon>Hyphomicrobiales</taxon>
        <taxon>Rhizobiaceae</taxon>
        <taxon>Rhizobium/Agrobacterium group</taxon>
        <taxon>Pseudorhizobium</taxon>
    </lineage>
</organism>
<dbReference type="PANTHER" id="PTHR11102">
    <property type="entry name" value="SEL-1-LIKE PROTEIN"/>
    <property type="match status" value="1"/>
</dbReference>
<proteinExistence type="predicted"/>
<dbReference type="SUPFAM" id="SSF81901">
    <property type="entry name" value="HCP-like"/>
    <property type="match status" value="1"/>
</dbReference>
<dbReference type="RefSeq" id="WP_142593857.1">
    <property type="nucleotide sequence ID" value="NZ_CABFWF030000015.1"/>
</dbReference>
<dbReference type="InterPro" id="IPR011990">
    <property type="entry name" value="TPR-like_helical_dom_sf"/>
</dbReference>
<dbReference type="InterPro" id="IPR050767">
    <property type="entry name" value="Sel1_AlgK"/>
</dbReference>
<accession>A0ABM8PWK6</accession>
<evidence type="ECO:0000256" key="1">
    <source>
        <dbReference type="SAM" id="SignalP"/>
    </source>
</evidence>
<dbReference type="EMBL" id="CABFWF030000015">
    <property type="protein sequence ID" value="CAD7052309.1"/>
    <property type="molecule type" value="Genomic_DNA"/>
</dbReference>
<dbReference type="PANTHER" id="PTHR11102:SF160">
    <property type="entry name" value="ERAD-ASSOCIATED E3 UBIQUITIN-PROTEIN LIGASE COMPONENT HRD3"/>
    <property type="match status" value="1"/>
</dbReference>
<reference evidence="2 3" key="1">
    <citation type="submission" date="2020-11" db="EMBL/GenBank/DDBJ databases">
        <authorList>
            <person name="Lassalle F."/>
        </authorList>
    </citation>
    <scope>NUCLEOTIDE SEQUENCE [LARGE SCALE GENOMIC DNA]</scope>
    <source>
        <strain evidence="2 3">JC140</strain>
    </source>
</reference>
<name>A0ABM8PWK6_9HYPH</name>
<evidence type="ECO:0000313" key="2">
    <source>
        <dbReference type="EMBL" id="CAD7052309.1"/>
    </source>
</evidence>
<dbReference type="Proteomes" id="UP000606921">
    <property type="component" value="Unassembled WGS sequence"/>
</dbReference>
<dbReference type="Pfam" id="PF08238">
    <property type="entry name" value="Sel1"/>
    <property type="match status" value="3"/>
</dbReference>
<gene>
    <name evidence="2" type="ORF">REJC140_01852</name>
</gene>
<evidence type="ECO:0000313" key="3">
    <source>
        <dbReference type="Proteomes" id="UP000606921"/>
    </source>
</evidence>
<sequence>MKSPTSKVNRGFALATGTAAALLALTVSPGAQEPAVSLAVQNECDRLAGSPYDNQRNQAYGAVETGEIDNAAIDSCRIAFEVTGNPRFAYQLGRALNKVEEIDQAMTAFEAAAQADYPAAKVNFGMLLGRLGDHETEFRMYDEAAHGGNVLAAYNLGVAYRDGLGTRADVGKALYWFEKAAVAGDDTAAFNIAVIYDEGTLVPADDETAIAWYDLAAARGNVDAMVNLGIMLETGEGITADLEQATEVYAKAAELGDEFAVNKLLELYASGKIEPPAVSSLDEGMRTLVLKEGDMESPAALAKDI</sequence>
<protein>
    <submittedName>
        <fullName evidence="2">Sel1 repeat family protein</fullName>
    </submittedName>
</protein>
<feature type="chain" id="PRO_5045472473" evidence="1">
    <location>
        <begin position="32"/>
        <end position="305"/>
    </location>
</feature>